<gene>
    <name evidence="2" type="ORF">Tci_901172</name>
</gene>
<comment type="caution">
    <text evidence="2">The sequence shown here is derived from an EMBL/GenBank/DDBJ whole genome shotgun (WGS) entry which is preliminary data.</text>
</comment>
<dbReference type="InterPro" id="IPR020097">
    <property type="entry name" value="PsdUridine_synth_TruA_a/b_dom"/>
</dbReference>
<organism evidence="2">
    <name type="scientific">Tanacetum cinerariifolium</name>
    <name type="common">Dalmatian daisy</name>
    <name type="synonym">Chrysanthemum cinerariifolium</name>
    <dbReference type="NCBI Taxonomy" id="118510"/>
    <lineage>
        <taxon>Eukaryota</taxon>
        <taxon>Viridiplantae</taxon>
        <taxon>Streptophyta</taxon>
        <taxon>Embryophyta</taxon>
        <taxon>Tracheophyta</taxon>
        <taxon>Spermatophyta</taxon>
        <taxon>Magnoliopsida</taxon>
        <taxon>eudicotyledons</taxon>
        <taxon>Gunneridae</taxon>
        <taxon>Pentapetalae</taxon>
        <taxon>asterids</taxon>
        <taxon>campanulids</taxon>
        <taxon>Asterales</taxon>
        <taxon>Asteraceae</taxon>
        <taxon>Asteroideae</taxon>
        <taxon>Anthemideae</taxon>
        <taxon>Anthemidinae</taxon>
        <taxon>Tanacetum</taxon>
    </lineage>
</organism>
<feature type="domain" description="Pseudouridine synthase I TruA alpha/beta" evidence="1">
    <location>
        <begin position="35"/>
        <end position="71"/>
    </location>
</feature>
<dbReference type="GO" id="GO:0009982">
    <property type="term" value="F:pseudouridine synthase activity"/>
    <property type="evidence" value="ECO:0007669"/>
    <property type="project" value="InterPro"/>
</dbReference>
<dbReference type="AlphaFoldDB" id="A0A699V549"/>
<dbReference type="EMBL" id="BKCJ011392636">
    <property type="protein sequence ID" value="GFD29203.1"/>
    <property type="molecule type" value="Genomic_DNA"/>
</dbReference>
<evidence type="ECO:0000259" key="1">
    <source>
        <dbReference type="Pfam" id="PF01416"/>
    </source>
</evidence>
<dbReference type="Pfam" id="PF01416">
    <property type="entry name" value="PseudoU_synth_1"/>
    <property type="match status" value="1"/>
</dbReference>
<reference evidence="2" key="1">
    <citation type="journal article" date="2019" name="Sci. Rep.">
        <title>Draft genome of Tanacetum cinerariifolium, the natural source of mosquito coil.</title>
        <authorList>
            <person name="Yamashiro T."/>
            <person name="Shiraishi A."/>
            <person name="Satake H."/>
            <person name="Nakayama K."/>
        </authorList>
    </citation>
    <scope>NUCLEOTIDE SEQUENCE</scope>
</reference>
<dbReference type="GO" id="GO:0001522">
    <property type="term" value="P:pseudouridine synthesis"/>
    <property type="evidence" value="ECO:0007669"/>
    <property type="project" value="InterPro"/>
</dbReference>
<protein>
    <recommendedName>
        <fullName evidence="1">Pseudouridine synthase I TruA alpha/beta domain-containing protein</fullName>
    </recommendedName>
</protein>
<proteinExistence type="predicted"/>
<evidence type="ECO:0000313" key="2">
    <source>
        <dbReference type="EMBL" id="GFD29203.1"/>
    </source>
</evidence>
<dbReference type="GO" id="GO:0003723">
    <property type="term" value="F:RNA binding"/>
    <property type="evidence" value="ECO:0007669"/>
    <property type="project" value="InterPro"/>
</dbReference>
<feature type="non-terminal residue" evidence="2">
    <location>
        <position position="1"/>
    </location>
</feature>
<name>A0A699V549_TANCI</name>
<dbReference type="InterPro" id="IPR020095">
    <property type="entry name" value="PsdUridine_synth_TruA_C"/>
</dbReference>
<dbReference type="Gene3D" id="3.30.70.660">
    <property type="entry name" value="Pseudouridine synthase I, catalytic domain, C-terminal subdomain"/>
    <property type="match status" value="1"/>
</dbReference>
<accession>A0A699V549</accession>
<sequence>PIRNLDELNVIEVFPSPYFPSAKEREAQNLMGESCDLTASDVERILEAKSVTANGPMAPACGLYLAHVKYDLP</sequence>